<comment type="function">
    <text evidence="7">Thiolesterase that catalyzes the hydrolysis of S-D-lactoyl-glutathione to form glutathione and D-lactic acid.</text>
</comment>
<dbReference type="InterPro" id="IPR050110">
    <property type="entry name" value="Glyoxalase_II_hydrolase"/>
</dbReference>
<protein>
    <recommendedName>
        <fullName evidence="7">Hydroxyacylglutathione hydrolase</fullName>
        <ecNumber evidence="7">3.1.2.6</ecNumber>
    </recommendedName>
    <alternativeName>
        <fullName evidence="7">Glyoxalase II</fullName>
        <shortName evidence="7">Glx II</shortName>
    </alternativeName>
</protein>
<dbReference type="InterPro" id="IPR035680">
    <property type="entry name" value="Clx_II_MBL"/>
</dbReference>
<dbReference type="InterPro" id="IPR036866">
    <property type="entry name" value="RibonucZ/Hydroxyglut_hydro"/>
</dbReference>
<dbReference type="PANTHER" id="PTHR43705:SF1">
    <property type="entry name" value="HYDROXYACYLGLUTATHIONE HYDROLASE GLOB"/>
    <property type="match status" value="1"/>
</dbReference>
<dbReference type="STRING" id="650850.SAMN04488129_10140"/>
<dbReference type="Proteomes" id="UP000198807">
    <property type="component" value="Unassembled WGS sequence"/>
</dbReference>
<dbReference type="AlphaFoldDB" id="A0A1H7FB12"/>
<comment type="catalytic activity">
    <reaction evidence="1 7">
        <text>an S-(2-hydroxyacyl)glutathione + H2O = a 2-hydroxy carboxylate + glutathione + H(+)</text>
        <dbReference type="Rhea" id="RHEA:21864"/>
        <dbReference type="ChEBI" id="CHEBI:15377"/>
        <dbReference type="ChEBI" id="CHEBI:15378"/>
        <dbReference type="ChEBI" id="CHEBI:57925"/>
        <dbReference type="ChEBI" id="CHEBI:58896"/>
        <dbReference type="ChEBI" id="CHEBI:71261"/>
        <dbReference type="EC" id="3.1.2.6"/>
    </reaction>
</comment>
<evidence type="ECO:0000256" key="2">
    <source>
        <dbReference type="ARBA" id="ARBA00004963"/>
    </source>
</evidence>
<dbReference type="RefSeq" id="WP_089709587.1">
    <property type="nucleotide sequence ID" value="NZ_FOBC01000001.1"/>
</dbReference>
<evidence type="ECO:0000256" key="6">
    <source>
        <dbReference type="ARBA" id="ARBA00022833"/>
    </source>
</evidence>
<evidence type="ECO:0000256" key="4">
    <source>
        <dbReference type="ARBA" id="ARBA00022723"/>
    </source>
</evidence>
<keyword evidence="6 7" id="KW-0862">Zinc</keyword>
<dbReference type="InterPro" id="IPR001279">
    <property type="entry name" value="Metallo-B-lactamas"/>
</dbReference>
<dbReference type="InterPro" id="IPR032282">
    <property type="entry name" value="HAGH_C"/>
</dbReference>
<gene>
    <name evidence="7" type="primary">gloB</name>
    <name evidence="9" type="ORF">SAMN04488129_10140</name>
</gene>
<dbReference type="EC" id="3.1.2.6" evidence="7"/>
<dbReference type="Gene3D" id="3.60.15.10">
    <property type="entry name" value="Ribonuclease Z/Hydroxyacylglutathione hydrolase-like"/>
    <property type="match status" value="1"/>
</dbReference>
<dbReference type="UniPathway" id="UPA00619">
    <property type="reaction ID" value="UER00676"/>
</dbReference>
<dbReference type="NCBIfam" id="TIGR03413">
    <property type="entry name" value="GSH_gloB"/>
    <property type="match status" value="1"/>
</dbReference>
<dbReference type="SMART" id="SM00849">
    <property type="entry name" value="Lactamase_B"/>
    <property type="match status" value="1"/>
</dbReference>
<comment type="subunit">
    <text evidence="7">Monomer.</text>
</comment>
<feature type="binding site" evidence="7">
    <location>
        <position position="131"/>
    </location>
    <ligand>
        <name>Zn(2+)</name>
        <dbReference type="ChEBI" id="CHEBI:29105"/>
        <label>1</label>
    </ligand>
</feature>
<keyword evidence="4 7" id="KW-0479">Metal-binding</keyword>
<organism evidence="9 10">
    <name type="scientific">Halomonas daqiaonensis</name>
    <dbReference type="NCBI Taxonomy" id="650850"/>
    <lineage>
        <taxon>Bacteria</taxon>
        <taxon>Pseudomonadati</taxon>
        <taxon>Pseudomonadota</taxon>
        <taxon>Gammaproteobacteria</taxon>
        <taxon>Oceanospirillales</taxon>
        <taxon>Halomonadaceae</taxon>
        <taxon>Halomonas</taxon>
    </lineage>
</organism>
<feature type="binding site" evidence="7">
    <location>
        <position position="59"/>
    </location>
    <ligand>
        <name>Zn(2+)</name>
        <dbReference type="ChEBI" id="CHEBI:29105"/>
        <label>2</label>
    </ligand>
</feature>
<evidence type="ECO:0000256" key="7">
    <source>
        <dbReference type="HAMAP-Rule" id="MF_01374"/>
    </source>
</evidence>
<feature type="binding site" evidence="7">
    <location>
        <position position="57"/>
    </location>
    <ligand>
        <name>Zn(2+)</name>
        <dbReference type="ChEBI" id="CHEBI:29105"/>
        <label>1</label>
    </ligand>
</feature>
<feature type="binding site" evidence="7">
    <location>
        <position position="169"/>
    </location>
    <ligand>
        <name>Zn(2+)</name>
        <dbReference type="ChEBI" id="CHEBI:29105"/>
        <label>2</label>
    </ligand>
</feature>
<sequence>MLSVTPIPALSDNYIWLLRQDTSHAVCVVDPGDATPVIEWLEREGLELSTVLITHHHHDHTGGLAELIKRYSPRVIGPDNPEIKGIDERVSEGDEVRVMGRLFEVFALPGHTLDHIAFFTAGIPPLLFSGDVLFSGGCGRLFEGTPAQMHESLSRLESLPEDTLVFAAHEYTLANLAFARAADPDNPDVETAEAECQRARELDRPTLPTTLGRERSINPFLRCESAGVRRAAAAHGDTDGNLATFTTLRAWKDTF</sequence>
<evidence type="ECO:0000256" key="5">
    <source>
        <dbReference type="ARBA" id="ARBA00022801"/>
    </source>
</evidence>
<feature type="domain" description="Metallo-beta-lactamase" evidence="8">
    <location>
        <begin position="12"/>
        <end position="169"/>
    </location>
</feature>
<dbReference type="EMBL" id="FOBC01000001">
    <property type="protein sequence ID" value="SEK21220.1"/>
    <property type="molecule type" value="Genomic_DNA"/>
</dbReference>
<dbReference type="GO" id="GO:0046872">
    <property type="term" value="F:metal ion binding"/>
    <property type="evidence" value="ECO:0007669"/>
    <property type="project" value="UniProtKB-KW"/>
</dbReference>
<dbReference type="InterPro" id="IPR017782">
    <property type="entry name" value="Hydroxyacylglutathione_Hdrlase"/>
</dbReference>
<accession>A0A1H7FB12</accession>
<evidence type="ECO:0000313" key="10">
    <source>
        <dbReference type="Proteomes" id="UP000198807"/>
    </source>
</evidence>
<reference evidence="10" key="1">
    <citation type="submission" date="2016-10" db="EMBL/GenBank/DDBJ databases">
        <authorList>
            <person name="Varghese N."/>
            <person name="Submissions S."/>
        </authorList>
    </citation>
    <scope>NUCLEOTIDE SEQUENCE [LARGE SCALE GENOMIC DNA]</scope>
    <source>
        <strain evidence="10">CGMCC 1.9150</strain>
    </source>
</reference>
<comment type="pathway">
    <text evidence="2 7">Secondary metabolite metabolism; methylglyoxal degradation; (R)-lactate from methylglyoxal: step 2/2.</text>
</comment>
<evidence type="ECO:0000259" key="8">
    <source>
        <dbReference type="SMART" id="SM00849"/>
    </source>
</evidence>
<name>A0A1H7FB12_9GAMM</name>
<comment type="similarity">
    <text evidence="3 7">Belongs to the metallo-beta-lactamase superfamily. Glyoxalase II family.</text>
</comment>
<dbReference type="GO" id="GO:0004416">
    <property type="term" value="F:hydroxyacylglutathione hydrolase activity"/>
    <property type="evidence" value="ECO:0007669"/>
    <property type="project" value="UniProtKB-UniRule"/>
</dbReference>
<dbReference type="GO" id="GO:0019243">
    <property type="term" value="P:methylglyoxal catabolic process to D-lactate via S-lactoyl-glutathione"/>
    <property type="evidence" value="ECO:0007669"/>
    <property type="project" value="UniProtKB-UniRule"/>
</dbReference>
<dbReference type="PANTHER" id="PTHR43705">
    <property type="entry name" value="HYDROXYACYLGLUTATHIONE HYDROLASE"/>
    <property type="match status" value="1"/>
</dbReference>
<feature type="binding site" evidence="7">
    <location>
        <position position="55"/>
    </location>
    <ligand>
        <name>Zn(2+)</name>
        <dbReference type="ChEBI" id="CHEBI:29105"/>
        <label>1</label>
    </ligand>
</feature>
<dbReference type="Pfam" id="PF16123">
    <property type="entry name" value="HAGH_C"/>
    <property type="match status" value="1"/>
</dbReference>
<feature type="binding site" evidence="7">
    <location>
        <position position="131"/>
    </location>
    <ligand>
        <name>Zn(2+)</name>
        <dbReference type="ChEBI" id="CHEBI:29105"/>
        <label>2</label>
    </ligand>
</feature>
<evidence type="ECO:0000256" key="3">
    <source>
        <dbReference type="ARBA" id="ARBA00006759"/>
    </source>
</evidence>
<dbReference type="HAMAP" id="MF_01374">
    <property type="entry name" value="Glyoxalase_2"/>
    <property type="match status" value="1"/>
</dbReference>
<dbReference type="PIRSF" id="PIRSF005457">
    <property type="entry name" value="Glx"/>
    <property type="match status" value="1"/>
</dbReference>
<dbReference type="SUPFAM" id="SSF56281">
    <property type="entry name" value="Metallo-hydrolase/oxidoreductase"/>
    <property type="match status" value="1"/>
</dbReference>
<keyword evidence="5 7" id="KW-0378">Hydrolase</keyword>
<dbReference type="CDD" id="cd07723">
    <property type="entry name" value="hydroxyacylglutathione_hydrolase_MBL-fold"/>
    <property type="match status" value="1"/>
</dbReference>
<evidence type="ECO:0000256" key="1">
    <source>
        <dbReference type="ARBA" id="ARBA00001623"/>
    </source>
</evidence>
<feature type="binding site" evidence="7">
    <location>
        <position position="111"/>
    </location>
    <ligand>
        <name>Zn(2+)</name>
        <dbReference type="ChEBI" id="CHEBI:29105"/>
        <label>1</label>
    </ligand>
</feature>
<dbReference type="Pfam" id="PF00753">
    <property type="entry name" value="Lactamase_B"/>
    <property type="match status" value="1"/>
</dbReference>
<evidence type="ECO:0000313" key="9">
    <source>
        <dbReference type="EMBL" id="SEK21220.1"/>
    </source>
</evidence>
<feature type="binding site" evidence="7">
    <location>
        <position position="60"/>
    </location>
    <ligand>
        <name>Zn(2+)</name>
        <dbReference type="ChEBI" id="CHEBI:29105"/>
        <label>2</label>
    </ligand>
</feature>
<comment type="cofactor">
    <cofactor evidence="7">
        <name>Zn(2+)</name>
        <dbReference type="ChEBI" id="CHEBI:29105"/>
    </cofactor>
    <text evidence="7">Binds 2 Zn(2+) ions per subunit.</text>
</comment>
<dbReference type="OrthoDB" id="9802248at2"/>
<keyword evidence="10" id="KW-1185">Reference proteome</keyword>
<proteinExistence type="inferred from homology"/>